<evidence type="ECO:0000313" key="3">
    <source>
        <dbReference type="Proteomes" id="UP000664698"/>
    </source>
</evidence>
<evidence type="ECO:0000313" key="2">
    <source>
        <dbReference type="EMBL" id="MBN7802454.1"/>
    </source>
</evidence>
<feature type="transmembrane region" description="Helical" evidence="1">
    <location>
        <begin position="169"/>
        <end position="187"/>
    </location>
</feature>
<reference evidence="2 3" key="1">
    <citation type="submission" date="2021-03" db="EMBL/GenBank/DDBJ databases">
        <title>novel species isolated from a fishpond in China.</title>
        <authorList>
            <person name="Lu H."/>
            <person name="Cai Z."/>
        </authorList>
    </citation>
    <scope>NUCLEOTIDE SEQUENCE [LARGE SCALE GENOMIC DNA]</scope>
    <source>
        <strain evidence="2 3">JCM 31546</strain>
    </source>
</reference>
<proteinExistence type="predicted"/>
<name>A0ABS3BXK9_9BACT</name>
<accession>A0ABS3BXK9</accession>
<keyword evidence="3" id="KW-1185">Reference proteome</keyword>
<dbReference type="EMBL" id="JAFKCW010000004">
    <property type="protein sequence ID" value="MBN7802454.1"/>
    <property type="molecule type" value="Genomic_DNA"/>
</dbReference>
<evidence type="ECO:0008006" key="4">
    <source>
        <dbReference type="Google" id="ProtNLM"/>
    </source>
</evidence>
<organism evidence="2 3">
    <name type="scientific">Algoriphagus aestuariicola</name>
    <dbReference type="NCBI Taxonomy" id="1852016"/>
    <lineage>
        <taxon>Bacteria</taxon>
        <taxon>Pseudomonadati</taxon>
        <taxon>Bacteroidota</taxon>
        <taxon>Cytophagia</taxon>
        <taxon>Cytophagales</taxon>
        <taxon>Cyclobacteriaceae</taxon>
        <taxon>Algoriphagus</taxon>
    </lineage>
</organism>
<sequence length="401" mass="46185">MEESPIKKQQDMTWLENLQKNSWEPEVIISGISLAVLFVIPSRLFDISIILIQDYGLEQIPAQLILVYFSVIISVFKIFLVSHLVMRFVWAGMLGITYAFPNGIVKEKLFKYSQSVDYRPPQYYLLKLEQWCSMLYGAPIGVVIPIFSITLYLLVLIGIYLVFNLDFQVVYIVFILSMLVFAVGSFAGERFKIKNMVGKSMSGTVGAIYQSNLGRWFFVVFSVGLIVLASPFIAQDIEGFSSYQASVNTSDSHYAWPDDRGYFEEFNSGKKRFARMWTPNKKISGEVMDLYLARYEREENSIPNMNELLQSDTIQWKKVESLIDQYQIYLNDSLVEAEKWVKVTAGHTGQKALFGQIPIGHLSSGIHEIRLEKLVYLPPFLNVGNELRHRKQWARFEFVKE</sequence>
<feature type="transmembrane region" description="Helical" evidence="1">
    <location>
        <begin position="135"/>
        <end position="163"/>
    </location>
</feature>
<feature type="transmembrane region" description="Helical" evidence="1">
    <location>
        <begin position="216"/>
        <end position="234"/>
    </location>
</feature>
<keyword evidence="1" id="KW-0472">Membrane</keyword>
<feature type="transmembrane region" description="Helical" evidence="1">
    <location>
        <begin position="88"/>
        <end position="105"/>
    </location>
</feature>
<keyword evidence="1" id="KW-1133">Transmembrane helix</keyword>
<feature type="transmembrane region" description="Helical" evidence="1">
    <location>
        <begin position="27"/>
        <end position="52"/>
    </location>
</feature>
<feature type="transmembrane region" description="Helical" evidence="1">
    <location>
        <begin position="64"/>
        <end position="82"/>
    </location>
</feature>
<dbReference type="RefSeq" id="WP_206570473.1">
    <property type="nucleotide sequence ID" value="NZ_JAFKCW010000004.1"/>
</dbReference>
<evidence type="ECO:0000256" key="1">
    <source>
        <dbReference type="SAM" id="Phobius"/>
    </source>
</evidence>
<gene>
    <name evidence="2" type="ORF">J0A67_16390</name>
</gene>
<dbReference type="Proteomes" id="UP000664698">
    <property type="component" value="Unassembled WGS sequence"/>
</dbReference>
<comment type="caution">
    <text evidence="2">The sequence shown here is derived from an EMBL/GenBank/DDBJ whole genome shotgun (WGS) entry which is preliminary data.</text>
</comment>
<protein>
    <recommendedName>
        <fullName evidence="4">RDD family protein</fullName>
    </recommendedName>
</protein>
<keyword evidence="1" id="KW-0812">Transmembrane</keyword>